<accession>A0A3B0UMM8</accession>
<dbReference type="EMBL" id="UOES01000021">
    <property type="protein sequence ID" value="VAW25799.1"/>
    <property type="molecule type" value="Genomic_DNA"/>
</dbReference>
<sequence>MNTSTTNRLNFYKFFLLVLLIAFLNGCVGTKQFKEGKYVLYKQKIVAPKHVNKEELTKQLVQKKNRRLLGLPIFYYAAIYNAGVKKFDSSKYETKKEAISLKFDTKISKTGNKPNKIASLNTKKNIKLLKQDKYLKEGNLFMRWGEPLVYLDSSETQKTIKNIDNYLMANGWFNGYSNYNVKYVLNRAYVSYNLTTNKPYLIDSVYLDIKDARIDSLLNKHNYTTTLISGERYEQKKLVKERNSIENYLKNNGYFDFTKQYIKYKIDTTLGNHKLAINLSLLLPAAKSAHSFYRIDSVIFTADASSQNINSLNRATDVYKGITYRYFEPNYAKKVLNRRIFLKPDMLYSKENTLSTQSELANMDIFKFVNISYDTTGGNFIANIFTSPLSRYQFSSETGLSISSYGLPGPFVSASIKKRNIFKKLGIFEIDGRIGVEGVASASDQDNVYSNIESGVNIGLTFPQFFLPLTEDFKLKLKLHDPKTLVQLGVTYNNRPEFKRTILNATNSYSWRITKTKQFTFKLIDINLVRTPFISNDYLNRLKELDSLGNNLINSFEDAFVSSFSLTYTGINNYYGQGVVGKYFGTTIEPGGTFNSLWTSSQIINKDTLQLYSYLRAQIDYRQITPKSRRGKLAYKIKIGAAFPYGENGVLPYEKYFFGGGSTSVRAWKPRRLGPGAYDHTDEDGNVTYQFEQQGEILLETSLEYRQKIIGILQGAAFLDAGNIWTLEDEPTRPGSQFKFDTFIRQIALGGGVGLRFDFSFLLIRFDAAFKLVDPARPLGSRFILNSGFYDAPFNNRQRTEPVVYHFAIGYPF</sequence>
<evidence type="ECO:0000259" key="6">
    <source>
        <dbReference type="Pfam" id="PF01103"/>
    </source>
</evidence>
<name>A0A3B0UMM8_9ZZZZ</name>
<dbReference type="AlphaFoldDB" id="A0A3B0UMM8"/>
<dbReference type="PANTHER" id="PTHR12815:SF47">
    <property type="entry name" value="TRANSLOCATION AND ASSEMBLY MODULE SUBUNIT TAMA"/>
    <property type="match status" value="1"/>
</dbReference>
<keyword evidence="5" id="KW-0998">Cell outer membrane</keyword>
<dbReference type="Pfam" id="PF01103">
    <property type="entry name" value="Omp85"/>
    <property type="match status" value="1"/>
</dbReference>
<keyword evidence="3" id="KW-0732">Signal</keyword>
<gene>
    <name evidence="7" type="ORF">MNBD_BACTEROID06-689</name>
</gene>
<dbReference type="InterPro" id="IPR000184">
    <property type="entry name" value="Bac_surfAg_D15"/>
</dbReference>
<dbReference type="Gene3D" id="2.40.160.50">
    <property type="entry name" value="membrane protein fhac: a member of the omp85/tpsb transporter family"/>
    <property type="match status" value="1"/>
</dbReference>
<proteinExistence type="predicted"/>
<evidence type="ECO:0000256" key="5">
    <source>
        <dbReference type="ARBA" id="ARBA00023237"/>
    </source>
</evidence>
<evidence type="ECO:0000256" key="3">
    <source>
        <dbReference type="ARBA" id="ARBA00022729"/>
    </source>
</evidence>
<feature type="domain" description="Bacterial surface antigen (D15)" evidence="6">
    <location>
        <begin position="449"/>
        <end position="785"/>
    </location>
</feature>
<dbReference type="GO" id="GO:0019867">
    <property type="term" value="C:outer membrane"/>
    <property type="evidence" value="ECO:0007669"/>
    <property type="project" value="InterPro"/>
</dbReference>
<organism evidence="7">
    <name type="scientific">hydrothermal vent metagenome</name>
    <dbReference type="NCBI Taxonomy" id="652676"/>
    <lineage>
        <taxon>unclassified sequences</taxon>
        <taxon>metagenomes</taxon>
        <taxon>ecological metagenomes</taxon>
    </lineage>
</organism>
<evidence type="ECO:0000256" key="1">
    <source>
        <dbReference type="ARBA" id="ARBA00004370"/>
    </source>
</evidence>
<protein>
    <recommendedName>
        <fullName evidence="6">Bacterial surface antigen (D15) domain-containing protein</fullName>
    </recommendedName>
</protein>
<dbReference type="PANTHER" id="PTHR12815">
    <property type="entry name" value="SORTING AND ASSEMBLY MACHINERY SAMM50 PROTEIN FAMILY MEMBER"/>
    <property type="match status" value="1"/>
</dbReference>
<reference evidence="7" key="1">
    <citation type="submission" date="2018-06" db="EMBL/GenBank/DDBJ databases">
        <authorList>
            <person name="Zhirakovskaya E."/>
        </authorList>
    </citation>
    <scope>NUCLEOTIDE SEQUENCE</scope>
</reference>
<keyword evidence="2" id="KW-0812">Transmembrane</keyword>
<keyword evidence="4" id="KW-0472">Membrane</keyword>
<evidence type="ECO:0000256" key="2">
    <source>
        <dbReference type="ARBA" id="ARBA00022692"/>
    </source>
</evidence>
<evidence type="ECO:0000256" key="4">
    <source>
        <dbReference type="ARBA" id="ARBA00023136"/>
    </source>
</evidence>
<evidence type="ECO:0000313" key="7">
    <source>
        <dbReference type="EMBL" id="VAW25799.1"/>
    </source>
</evidence>
<comment type="subcellular location">
    <subcellularLocation>
        <location evidence="1">Membrane</location>
    </subcellularLocation>
</comment>
<dbReference type="InterPro" id="IPR039910">
    <property type="entry name" value="D15-like"/>
</dbReference>